<gene>
    <name evidence="4" type="primary">LOC104235577</name>
</gene>
<proteinExistence type="predicted"/>
<protein>
    <submittedName>
        <fullName evidence="4">Uncharacterized protein LOC104235577</fullName>
    </submittedName>
</protein>
<name>A0A1U7XL39_NICSY</name>
<sequence length="233" mass="26790">MGIVEMRGAAFTMFQLKGAAYQWWRVYELSCPTDAASLTWSLRDAWHVEFEQLHQGTMLVLKYAVRFSDLARYAPTLVTTVRERVCRFIEGLRVRHRRGFVGPLVQFAFQSSHHNLGVHGSKSTPTVQFPQPCQHRGCFECGDTSHMVRYCPKLRADASQWGIQVSGYESSCFLNRCQCYGGLKQLVETNTGCGFRIRSFGSEWKVRILAMRLIGVGWKAKFQLRWCRQAYVD</sequence>
<reference evidence="4" key="2">
    <citation type="submission" date="2025-08" db="UniProtKB">
        <authorList>
            <consortium name="RefSeq"/>
        </authorList>
    </citation>
    <scope>IDENTIFICATION</scope>
    <source>
        <tissue evidence="4">Leaf</tissue>
    </source>
</reference>
<dbReference type="Pfam" id="PF03732">
    <property type="entry name" value="Retrotrans_gag"/>
    <property type="match status" value="1"/>
</dbReference>
<organism evidence="3 4">
    <name type="scientific">Nicotiana sylvestris</name>
    <name type="common">Wood tobacco</name>
    <name type="synonym">South American tobacco</name>
    <dbReference type="NCBI Taxonomy" id="4096"/>
    <lineage>
        <taxon>Eukaryota</taxon>
        <taxon>Viridiplantae</taxon>
        <taxon>Streptophyta</taxon>
        <taxon>Embryophyta</taxon>
        <taxon>Tracheophyta</taxon>
        <taxon>Spermatophyta</taxon>
        <taxon>Magnoliopsida</taxon>
        <taxon>eudicotyledons</taxon>
        <taxon>Gunneridae</taxon>
        <taxon>Pentapetalae</taxon>
        <taxon>asterids</taxon>
        <taxon>lamiids</taxon>
        <taxon>Solanales</taxon>
        <taxon>Solanaceae</taxon>
        <taxon>Nicotianoideae</taxon>
        <taxon>Nicotianeae</taxon>
        <taxon>Nicotiana</taxon>
    </lineage>
</organism>
<keyword evidence="3" id="KW-1185">Reference proteome</keyword>
<dbReference type="GO" id="GO:0008270">
    <property type="term" value="F:zinc ion binding"/>
    <property type="evidence" value="ECO:0007669"/>
    <property type="project" value="UniProtKB-KW"/>
</dbReference>
<dbReference type="OrthoDB" id="1306017at2759"/>
<evidence type="ECO:0000256" key="1">
    <source>
        <dbReference type="PROSITE-ProRule" id="PRU00047"/>
    </source>
</evidence>
<keyword evidence="1" id="KW-0863">Zinc-finger</keyword>
<evidence type="ECO:0000259" key="2">
    <source>
        <dbReference type="PROSITE" id="PS50158"/>
    </source>
</evidence>
<dbReference type="InterPro" id="IPR005162">
    <property type="entry name" value="Retrotrans_gag_dom"/>
</dbReference>
<dbReference type="AlphaFoldDB" id="A0A1U7XL39"/>
<reference evidence="3" key="1">
    <citation type="journal article" date="2013" name="Genome Biol.">
        <title>Reference genomes and transcriptomes of Nicotiana sylvestris and Nicotiana tomentosiformis.</title>
        <authorList>
            <person name="Sierro N."/>
            <person name="Battey J.N."/>
            <person name="Ouadi S."/>
            <person name="Bovet L."/>
            <person name="Goepfert S."/>
            <person name="Bakaher N."/>
            <person name="Peitsch M.C."/>
            <person name="Ivanov N.V."/>
        </authorList>
    </citation>
    <scope>NUCLEOTIDE SEQUENCE [LARGE SCALE GENOMIC DNA]</scope>
</reference>
<keyword evidence="1" id="KW-0862">Zinc</keyword>
<keyword evidence="1" id="KW-0479">Metal-binding</keyword>
<feature type="domain" description="CCHC-type" evidence="2">
    <location>
        <begin position="138"/>
        <end position="153"/>
    </location>
</feature>
<dbReference type="Proteomes" id="UP000189701">
    <property type="component" value="Unplaced"/>
</dbReference>
<dbReference type="RefSeq" id="XP_009787669.1">
    <property type="nucleotide sequence ID" value="XM_009789367.1"/>
</dbReference>
<dbReference type="PROSITE" id="PS50158">
    <property type="entry name" value="ZF_CCHC"/>
    <property type="match status" value="1"/>
</dbReference>
<dbReference type="InterPro" id="IPR036875">
    <property type="entry name" value="Znf_CCHC_sf"/>
</dbReference>
<dbReference type="InterPro" id="IPR001878">
    <property type="entry name" value="Znf_CCHC"/>
</dbReference>
<dbReference type="GO" id="GO:0003676">
    <property type="term" value="F:nucleic acid binding"/>
    <property type="evidence" value="ECO:0007669"/>
    <property type="project" value="InterPro"/>
</dbReference>
<evidence type="ECO:0000313" key="4">
    <source>
        <dbReference type="RefSeq" id="XP_009787669.1"/>
    </source>
</evidence>
<dbReference type="SUPFAM" id="SSF57756">
    <property type="entry name" value="Retrovirus zinc finger-like domains"/>
    <property type="match status" value="1"/>
</dbReference>
<evidence type="ECO:0000313" key="3">
    <source>
        <dbReference type="Proteomes" id="UP000189701"/>
    </source>
</evidence>
<accession>A0A1U7XL39</accession>